<proteinExistence type="predicted"/>
<dbReference type="CDD" id="cd06267">
    <property type="entry name" value="PBP1_LacI_sugar_binding-like"/>
    <property type="match status" value="1"/>
</dbReference>
<dbReference type="CDD" id="cd01392">
    <property type="entry name" value="HTH_LacI"/>
    <property type="match status" value="1"/>
</dbReference>
<evidence type="ECO:0000256" key="3">
    <source>
        <dbReference type="ARBA" id="ARBA00023163"/>
    </source>
</evidence>
<dbReference type="GO" id="GO:0003700">
    <property type="term" value="F:DNA-binding transcription factor activity"/>
    <property type="evidence" value="ECO:0007669"/>
    <property type="project" value="TreeGrafter"/>
</dbReference>
<protein>
    <submittedName>
        <fullName evidence="5">HTH-type transcriptional regulator DegA</fullName>
    </submittedName>
</protein>
<dbReference type="InterPro" id="IPR046335">
    <property type="entry name" value="LacI/GalR-like_sensor"/>
</dbReference>
<accession>A0A644WFH7</accession>
<evidence type="ECO:0000256" key="2">
    <source>
        <dbReference type="ARBA" id="ARBA00023125"/>
    </source>
</evidence>
<sequence length="354" mass="39871">MGVYFHPLNFVEWADMATIKEISRKAGVSATTVANVIHGRTSKVSPATLHKVQAIIESEKYAPNMGAMMLLGNNSRIIGVIMFTEPRHNETVLEDPFSSAILGAMERDIRAAGYYMMLYVSSDEEEVVRLSKAWKMDGLILVWVPGKICSIISSSVDVPLVYIDCFFNDDDHTYYNIGLEDRRGGYEVTKYLLSMGHTNILFLPCNPIFPGGDSERFSGCKEAFTEHGLVLPDEAKRPLPYDRAKREKIYLEITGKDAGYTALVFSSDYYASEALTFLQEQGINVPDDISITGFDDNIFSRLVTPRLTTVHQDSSRKGRLAIEMLMRLLRGEEVEQPRVTLPIYLQIRDSVRKL</sequence>
<dbReference type="AlphaFoldDB" id="A0A644WFH7"/>
<keyword evidence="2" id="KW-0238">DNA-binding</keyword>
<dbReference type="SUPFAM" id="SSF47413">
    <property type="entry name" value="lambda repressor-like DNA-binding domains"/>
    <property type="match status" value="1"/>
</dbReference>
<dbReference type="PROSITE" id="PS50932">
    <property type="entry name" value="HTH_LACI_2"/>
    <property type="match status" value="1"/>
</dbReference>
<dbReference type="Pfam" id="PF13377">
    <property type="entry name" value="Peripla_BP_3"/>
    <property type="match status" value="1"/>
</dbReference>
<dbReference type="SUPFAM" id="SSF53822">
    <property type="entry name" value="Periplasmic binding protein-like I"/>
    <property type="match status" value="1"/>
</dbReference>
<dbReference type="PANTHER" id="PTHR30146:SF24">
    <property type="entry name" value="XYLOSE OPERON REGULATORY PROTEIN"/>
    <property type="match status" value="1"/>
</dbReference>
<evidence type="ECO:0000259" key="4">
    <source>
        <dbReference type="PROSITE" id="PS50932"/>
    </source>
</evidence>
<dbReference type="GO" id="GO:0000976">
    <property type="term" value="F:transcription cis-regulatory region binding"/>
    <property type="evidence" value="ECO:0007669"/>
    <property type="project" value="TreeGrafter"/>
</dbReference>
<keyword evidence="3" id="KW-0804">Transcription</keyword>
<name>A0A644WFH7_9ZZZZ</name>
<dbReference type="PANTHER" id="PTHR30146">
    <property type="entry name" value="LACI-RELATED TRANSCRIPTIONAL REPRESSOR"/>
    <property type="match status" value="1"/>
</dbReference>
<feature type="domain" description="HTH lacI-type" evidence="4">
    <location>
        <begin position="17"/>
        <end position="72"/>
    </location>
</feature>
<reference evidence="5" key="1">
    <citation type="submission" date="2019-08" db="EMBL/GenBank/DDBJ databases">
        <authorList>
            <person name="Kucharzyk K."/>
            <person name="Murdoch R.W."/>
            <person name="Higgins S."/>
            <person name="Loffler F."/>
        </authorList>
    </citation>
    <scope>NUCLEOTIDE SEQUENCE</scope>
</reference>
<organism evidence="5">
    <name type="scientific">bioreactor metagenome</name>
    <dbReference type="NCBI Taxonomy" id="1076179"/>
    <lineage>
        <taxon>unclassified sequences</taxon>
        <taxon>metagenomes</taxon>
        <taxon>ecological metagenomes</taxon>
    </lineage>
</organism>
<gene>
    <name evidence="5" type="primary">degA_6</name>
    <name evidence="5" type="ORF">SDC9_48595</name>
</gene>
<dbReference type="InterPro" id="IPR010982">
    <property type="entry name" value="Lambda_DNA-bd_dom_sf"/>
</dbReference>
<evidence type="ECO:0000256" key="1">
    <source>
        <dbReference type="ARBA" id="ARBA00023015"/>
    </source>
</evidence>
<evidence type="ECO:0000313" key="5">
    <source>
        <dbReference type="EMBL" id="MPM02349.1"/>
    </source>
</evidence>
<dbReference type="EMBL" id="VSSQ01000862">
    <property type="protein sequence ID" value="MPM02349.1"/>
    <property type="molecule type" value="Genomic_DNA"/>
</dbReference>
<comment type="caution">
    <text evidence="5">The sequence shown here is derived from an EMBL/GenBank/DDBJ whole genome shotgun (WGS) entry which is preliminary data.</text>
</comment>
<dbReference type="InterPro" id="IPR000843">
    <property type="entry name" value="HTH_LacI"/>
</dbReference>
<dbReference type="SMART" id="SM00354">
    <property type="entry name" value="HTH_LACI"/>
    <property type="match status" value="1"/>
</dbReference>
<dbReference type="Pfam" id="PF00356">
    <property type="entry name" value="LacI"/>
    <property type="match status" value="1"/>
</dbReference>
<keyword evidence="1" id="KW-0805">Transcription regulation</keyword>
<dbReference type="Gene3D" id="3.40.50.2300">
    <property type="match status" value="2"/>
</dbReference>
<dbReference type="Gene3D" id="1.10.260.40">
    <property type="entry name" value="lambda repressor-like DNA-binding domains"/>
    <property type="match status" value="1"/>
</dbReference>
<dbReference type="InterPro" id="IPR028082">
    <property type="entry name" value="Peripla_BP_I"/>
</dbReference>